<proteinExistence type="predicted"/>
<dbReference type="EMBL" id="MG254889">
    <property type="protein sequence ID" value="ATY46612.1"/>
    <property type="molecule type" value="Genomic_DNA"/>
</dbReference>
<organism evidence="2">
    <name type="scientific">Mabuya sp. NRPS-2014</name>
    <dbReference type="NCBI Taxonomy" id="1496371"/>
    <lineage>
        <taxon>Eukaryota</taxon>
        <taxon>Metazoa</taxon>
        <taxon>Chordata</taxon>
        <taxon>Craniata</taxon>
        <taxon>Vertebrata</taxon>
        <taxon>Euteleostomi</taxon>
        <taxon>Lepidosauria</taxon>
        <taxon>Squamata</taxon>
        <taxon>Bifurcata</taxon>
        <taxon>Unidentata</taxon>
        <taxon>Scinciformata</taxon>
        <taxon>Scincidae</taxon>
        <taxon>Mabuyinae</taxon>
        <taxon>Mabuya</taxon>
    </lineage>
</organism>
<dbReference type="PANTHER" id="PTHR10424">
    <property type="entry name" value="VIRAL ENVELOPE PROTEIN"/>
    <property type="match status" value="1"/>
</dbReference>
<dbReference type="AlphaFoldDB" id="A0A2H4RC07"/>
<protein>
    <submittedName>
        <fullName evidence="2">Envelope protein Mab2</fullName>
    </submittedName>
</protein>
<keyword evidence="2" id="KW-0946">Virion</keyword>
<dbReference type="SUPFAM" id="SSF58069">
    <property type="entry name" value="Virus ectodomain"/>
    <property type="match status" value="1"/>
</dbReference>
<evidence type="ECO:0000313" key="2">
    <source>
        <dbReference type="EMBL" id="ATY46612.1"/>
    </source>
</evidence>
<feature type="transmembrane region" description="Helical" evidence="1">
    <location>
        <begin position="12"/>
        <end position="29"/>
    </location>
</feature>
<feature type="transmembrane region" description="Helical" evidence="1">
    <location>
        <begin position="403"/>
        <end position="424"/>
    </location>
</feature>
<keyword evidence="1" id="KW-1133">Transmembrane helix</keyword>
<name>A0A2H4RC07_9SAUR</name>
<keyword evidence="1" id="KW-0812">Transmembrane</keyword>
<sequence length="470" mass="52403">MCFSVATKLLMLIYVVGMYFPIVTANYFLKAHNLTYGDQTVCYPYGAALSVRSLWAAVPLSITDYIISEVTPPEWRPIEGEYRLALPGSCIGSQPGYEGCPEHTNLAYILITGPREPSSQCVPGCAQWNYTQPPHCTQEVYRCYKDDIHTQRYIEYNTSNWNWSLTEEELLTTPAIYGSDIWFHQQYHIQGSSQCLCQKGCIAINDLLFLKKNGQFANYHKGCESVALGVVKLHGIPCPSSYKQSPKVRNAREASYPSGSPLLSKDYCADKEMYVPSHAETIGVGIASFGISTSVRLAHYMDEASCAIVRIGSDTRDALKKLSSAMHALQIYAEQSRLALDFYFSGQGGVCKVIRPRSCLISLNETNIESDIVDINSVVEHVTHGTSPDWLSWLTNFGWLKSLLVLVSFIVSLMILFCCCIYLTPLCLQHIKPKPLPSLPAREYQAELLRSYPLSASFRVNQGGNCIPVS</sequence>
<reference evidence="2" key="1">
    <citation type="journal article" date="2017" name="Proc. Natl. Acad. Sci. U.S.A.">
        <title>An endogenous retroviral envelope syncytin and its cognate receptor identified in the viviparous placental Mabuya lizard.</title>
        <authorList>
            <person name="Cornelis G."/>
            <person name="Funk M."/>
            <person name="Vernochet C."/>
            <person name="Leal F."/>
            <person name="Tarazona O.A."/>
            <person name="Meurice G."/>
            <person name="Heidmann O."/>
            <person name="Dupressoir A."/>
            <person name="Miralles A."/>
            <person name="Ramirez-Pinilla M.P."/>
            <person name="Heidmann T."/>
        </authorList>
    </citation>
    <scope>NUCLEOTIDE SEQUENCE</scope>
</reference>
<keyword evidence="1" id="KW-0472">Membrane</keyword>
<dbReference type="InterPro" id="IPR018154">
    <property type="entry name" value="TLV/ENV_coat_polyprotein"/>
</dbReference>
<evidence type="ECO:0000256" key="1">
    <source>
        <dbReference type="SAM" id="Phobius"/>
    </source>
</evidence>
<accession>A0A2H4RC07</accession>
<dbReference type="Gene3D" id="1.10.287.210">
    <property type="match status" value="1"/>
</dbReference>
<keyword evidence="2" id="KW-0261">Viral envelope protein</keyword>